<dbReference type="eggNOG" id="COG0526">
    <property type="taxonomic scope" value="Bacteria"/>
</dbReference>
<keyword evidence="3" id="KW-1015">Disulfide bond</keyword>
<feature type="domain" description="Thioredoxin" evidence="6">
    <location>
        <begin position="256"/>
        <end position="418"/>
    </location>
</feature>
<dbReference type="OrthoDB" id="9798454at2"/>
<keyword evidence="2" id="KW-0201">Cytochrome c-type biogenesis</keyword>
<dbReference type="CDD" id="cd02966">
    <property type="entry name" value="TlpA_like_family"/>
    <property type="match status" value="1"/>
</dbReference>
<keyword evidence="4" id="KW-0676">Redox-active center</keyword>
<accession>I3ZDY1</accession>
<dbReference type="Pfam" id="PF00578">
    <property type="entry name" value="AhpC-TSA"/>
    <property type="match status" value="1"/>
</dbReference>
<evidence type="ECO:0000259" key="6">
    <source>
        <dbReference type="PROSITE" id="PS51352"/>
    </source>
</evidence>
<sequence>MNILRTAAAFSLFAALPHLAVSQKVARHWIGTANVGGQSVPVQLDLTSPNKAGQVTGAFLNGAERRPSSNGTLTNGHLVLRFNSFARTLDGTLSGNTLYATYNGARLKQPIALQLHADRDGKPASVFVPAARAAGSNKGATINGDWEIALPEKSKKGESAWTLRVAPFEGNGEIKAVILRIDGDTGGLYGRYDEAAGEYRVSRFADSGGSILALKPQTDGSLLVTDLRGGDHWTANRPEVARKENLGKPTLATEQTTVNNPAEPLRFAGPNLAGTTVSSTDPDFKGKVVIAAIGGSWCPNCHDEAPLLVELYNKYHQRGLEVVGLSFEEEDQLKNPERLRAFVTQYRIPYPVLVMGTPDELNDKLPQGKNLNCWPTSFFIGRDGLVKETHAGFSGPATGAAYTALRNETFALVEKLLAANEKASLTR</sequence>
<dbReference type="GO" id="GO:0017004">
    <property type="term" value="P:cytochrome complex assembly"/>
    <property type="evidence" value="ECO:0007669"/>
    <property type="project" value="UniProtKB-KW"/>
</dbReference>
<keyword evidence="8" id="KW-1185">Reference proteome</keyword>
<dbReference type="InterPro" id="IPR013766">
    <property type="entry name" value="Thioredoxin_domain"/>
</dbReference>
<feature type="signal peptide" evidence="5">
    <location>
        <begin position="1"/>
        <end position="20"/>
    </location>
</feature>
<organism evidence="7 8">
    <name type="scientific">Terriglobus roseus (strain DSM 18391 / NRRL B-41598 / KBS 63)</name>
    <dbReference type="NCBI Taxonomy" id="926566"/>
    <lineage>
        <taxon>Bacteria</taxon>
        <taxon>Pseudomonadati</taxon>
        <taxon>Acidobacteriota</taxon>
        <taxon>Terriglobia</taxon>
        <taxon>Terriglobales</taxon>
        <taxon>Acidobacteriaceae</taxon>
        <taxon>Terriglobus</taxon>
    </lineage>
</organism>
<feature type="chain" id="PRO_5003684988" evidence="5">
    <location>
        <begin position="21"/>
        <end position="427"/>
    </location>
</feature>
<gene>
    <name evidence="7" type="ordered locus">Terro_1130</name>
</gene>
<dbReference type="PROSITE" id="PS51352">
    <property type="entry name" value="THIOREDOXIN_2"/>
    <property type="match status" value="1"/>
</dbReference>
<dbReference type="PANTHER" id="PTHR42852:SF6">
    <property type="entry name" value="THIOL:DISULFIDE INTERCHANGE PROTEIN DSBE"/>
    <property type="match status" value="1"/>
</dbReference>
<dbReference type="InterPro" id="IPR050553">
    <property type="entry name" value="Thioredoxin_ResA/DsbE_sf"/>
</dbReference>
<dbReference type="Proteomes" id="UP000006056">
    <property type="component" value="Chromosome"/>
</dbReference>
<evidence type="ECO:0000256" key="2">
    <source>
        <dbReference type="ARBA" id="ARBA00022748"/>
    </source>
</evidence>
<dbReference type="InterPro" id="IPR036249">
    <property type="entry name" value="Thioredoxin-like_sf"/>
</dbReference>
<protein>
    <submittedName>
        <fullName evidence="7">Peroxiredoxin</fullName>
    </submittedName>
</protein>
<dbReference type="InterPro" id="IPR000866">
    <property type="entry name" value="AhpC/TSA"/>
</dbReference>
<name>I3ZDY1_TERRK</name>
<reference evidence="7 8" key="1">
    <citation type="submission" date="2012-06" db="EMBL/GenBank/DDBJ databases">
        <title>Complete genome of Terriglobus roseus DSM 18391.</title>
        <authorList>
            <consortium name="US DOE Joint Genome Institute (JGI-PGF)"/>
            <person name="Lucas S."/>
            <person name="Copeland A."/>
            <person name="Lapidus A."/>
            <person name="Glavina del Rio T."/>
            <person name="Dalin E."/>
            <person name="Tice H."/>
            <person name="Bruce D."/>
            <person name="Goodwin L."/>
            <person name="Pitluck S."/>
            <person name="Peters L."/>
            <person name="Mikhailova N."/>
            <person name="Munk A.C.C."/>
            <person name="Kyrpides N."/>
            <person name="Mavromatis K."/>
            <person name="Ivanova N."/>
            <person name="Brettin T."/>
            <person name="Detter J.C."/>
            <person name="Han C."/>
            <person name="Larimer F."/>
            <person name="Land M."/>
            <person name="Hauser L."/>
            <person name="Markowitz V."/>
            <person name="Cheng J.-F."/>
            <person name="Hugenholtz P."/>
            <person name="Woyke T."/>
            <person name="Wu D."/>
            <person name="Brambilla E."/>
            <person name="Klenk H.-P."/>
            <person name="Eisen J.A."/>
        </authorList>
    </citation>
    <scope>NUCLEOTIDE SEQUENCE [LARGE SCALE GENOMIC DNA]</scope>
    <source>
        <strain evidence="8">DSM 18391 / NRRL B-41598 / KBS 63</strain>
    </source>
</reference>
<dbReference type="STRING" id="926566.Terro_1130"/>
<evidence type="ECO:0000256" key="5">
    <source>
        <dbReference type="SAM" id="SignalP"/>
    </source>
</evidence>
<dbReference type="PANTHER" id="PTHR42852">
    <property type="entry name" value="THIOL:DISULFIDE INTERCHANGE PROTEIN DSBE"/>
    <property type="match status" value="1"/>
</dbReference>
<dbReference type="KEGG" id="trs:Terro_1130"/>
<dbReference type="SUPFAM" id="SSF52833">
    <property type="entry name" value="Thioredoxin-like"/>
    <property type="match status" value="1"/>
</dbReference>
<evidence type="ECO:0000313" key="8">
    <source>
        <dbReference type="Proteomes" id="UP000006056"/>
    </source>
</evidence>
<evidence type="ECO:0000256" key="4">
    <source>
        <dbReference type="ARBA" id="ARBA00023284"/>
    </source>
</evidence>
<dbReference type="GO" id="GO:0016491">
    <property type="term" value="F:oxidoreductase activity"/>
    <property type="evidence" value="ECO:0007669"/>
    <property type="project" value="InterPro"/>
</dbReference>
<dbReference type="GO" id="GO:0030313">
    <property type="term" value="C:cell envelope"/>
    <property type="evidence" value="ECO:0007669"/>
    <property type="project" value="UniProtKB-SubCell"/>
</dbReference>
<dbReference type="RefSeq" id="WP_014785018.1">
    <property type="nucleotide sequence ID" value="NC_018014.1"/>
</dbReference>
<dbReference type="AlphaFoldDB" id="I3ZDY1"/>
<keyword evidence="5" id="KW-0732">Signal</keyword>
<proteinExistence type="predicted"/>
<evidence type="ECO:0000256" key="1">
    <source>
        <dbReference type="ARBA" id="ARBA00004196"/>
    </source>
</evidence>
<evidence type="ECO:0000313" key="7">
    <source>
        <dbReference type="EMBL" id="AFL87449.1"/>
    </source>
</evidence>
<dbReference type="Gene3D" id="3.40.30.10">
    <property type="entry name" value="Glutaredoxin"/>
    <property type="match status" value="1"/>
</dbReference>
<dbReference type="HOGENOM" id="CLU_675960_0_0_0"/>
<dbReference type="EMBL" id="CP003379">
    <property type="protein sequence ID" value="AFL87449.1"/>
    <property type="molecule type" value="Genomic_DNA"/>
</dbReference>
<comment type="subcellular location">
    <subcellularLocation>
        <location evidence="1">Cell envelope</location>
    </subcellularLocation>
</comment>
<dbReference type="GO" id="GO:0016209">
    <property type="term" value="F:antioxidant activity"/>
    <property type="evidence" value="ECO:0007669"/>
    <property type="project" value="InterPro"/>
</dbReference>
<evidence type="ECO:0000256" key="3">
    <source>
        <dbReference type="ARBA" id="ARBA00023157"/>
    </source>
</evidence>